<dbReference type="PANTHER" id="PTHR10519:SF74">
    <property type="entry name" value="GAMMA-AMINOBUTYRIC ACID TYPE B RECEPTOR SUBUNIT 2"/>
    <property type="match status" value="1"/>
</dbReference>
<proteinExistence type="predicted"/>
<feature type="domain" description="G-protein coupled receptors family 3 profile" evidence="11">
    <location>
        <begin position="3"/>
        <end position="62"/>
    </location>
</feature>
<evidence type="ECO:0000256" key="6">
    <source>
        <dbReference type="ARBA" id="ARBA00023170"/>
    </source>
</evidence>
<dbReference type="InterPro" id="IPR002455">
    <property type="entry name" value="GPCR3_GABA-B"/>
</dbReference>
<dbReference type="GO" id="GO:0007214">
    <property type="term" value="P:gamma-aminobutyric acid signaling pathway"/>
    <property type="evidence" value="ECO:0007669"/>
    <property type="project" value="TreeGrafter"/>
</dbReference>
<evidence type="ECO:0000256" key="10">
    <source>
        <dbReference type="SAM" id="Phobius"/>
    </source>
</evidence>
<evidence type="ECO:0000256" key="7">
    <source>
        <dbReference type="ARBA" id="ARBA00023180"/>
    </source>
</evidence>
<dbReference type="InterPro" id="IPR017978">
    <property type="entry name" value="GPCR_3_C"/>
</dbReference>
<protein>
    <recommendedName>
        <fullName evidence="11">G-protein coupled receptors family 3 profile domain-containing protein</fullName>
    </recommendedName>
</protein>
<keyword evidence="2 10" id="KW-0812">Transmembrane</keyword>
<dbReference type="Pfam" id="PF00003">
    <property type="entry name" value="7tm_3"/>
    <property type="match status" value="1"/>
</dbReference>
<keyword evidence="7" id="KW-0325">Glycoprotein</keyword>
<keyword evidence="6" id="KW-0675">Receptor</keyword>
<dbReference type="RefSeq" id="XP_038065754.1">
    <property type="nucleotide sequence ID" value="XM_038209826.1"/>
</dbReference>
<feature type="transmembrane region" description="Helical" evidence="10">
    <location>
        <begin position="39"/>
        <end position="60"/>
    </location>
</feature>
<dbReference type="GeneID" id="119735881"/>
<evidence type="ECO:0000313" key="13">
    <source>
        <dbReference type="Proteomes" id="UP000887568"/>
    </source>
</evidence>
<dbReference type="EnsemblMetazoa" id="XM_038209826.1">
    <property type="protein sequence ID" value="XP_038065754.1"/>
    <property type="gene ID" value="LOC119735881"/>
</dbReference>
<evidence type="ECO:0000256" key="2">
    <source>
        <dbReference type="ARBA" id="ARBA00022692"/>
    </source>
</evidence>
<feature type="coiled-coil region" evidence="9">
    <location>
        <begin position="107"/>
        <end position="134"/>
    </location>
</feature>
<dbReference type="OMA" id="QMTENIT"/>
<dbReference type="PANTHER" id="PTHR10519">
    <property type="entry name" value="GABA-B RECEPTOR"/>
    <property type="match status" value="1"/>
</dbReference>
<evidence type="ECO:0000313" key="12">
    <source>
        <dbReference type="EnsemblMetazoa" id="XP_038065754.1"/>
    </source>
</evidence>
<accession>A0A914AQN8</accession>
<keyword evidence="5 10" id="KW-0472">Membrane</keyword>
<comment type="subcellular location">
    <subcellularLocation>
        <location evidence="1">Membrane</location>
        <topology evidence="1">Multi-pass membrane protein</topology>
    </subcellularLocation>
</comment>
<organism evidence="12 13">
    <name type="scientific">Patiria miniata</name>
    <name type="common">Bat star</name>
    <name type="synonym">Asterina miniata</name>
    <dbReference type="NCBI Taxonomy" id="46514"/>
    <lineage>
        <taxon>Eukaryota</taxon>
        <taxon>Metazoa</taxon>
        <taxon>Echinodermata</taxon>
        <taxon>Eleutherozoa</taxon>
        <taxon>Asterozoa</taxon>
        <taxon>Asteroidea</taxon>
        <taxon>Valvatacea</taxon>
        <taxon>Valvatida</taxon>
        <taxon>Asterinidae</taxon>
        <taxon>Patiria</taxon>
    </lineage>
</organism>
<evidence type="ECO:0000259" key="11">
    <source>
        <dbReference type="Pfam" id="PF00003"/>
    </source>
</evidence>
<evidence type="ECO:0000256" key="5">
    <source>
        <dbReference type="ARBA" id="ARBA00023136"/>
    </source>
</evidence>
<dbReference type="Proteomes" id="UP000887568">
    <property type="component" value="Unplaced"/>
</dbReference>
<evidence type="ECO:0000256" key="8">
    <source>
        <dbReference type="ARBA" id="ARBA00023224"/>
    </source>
</evidence>
<evidence type="ECO:0000256" key="9">
    <source>
        <dbReference type="SAM" id="Coils"/>
    </source>
</evidence>
<keyword evidence="13" id="KW-1185">Reference proteome</keyword>
<reference evidence="12" key="1">
    <citation type="submission" date="2022-11" db="UniProtKB">
        <authorList>
            <consortium name="EnsemblMetazoa"/>
        </authorList>
    </citation>
    <scope>IDENTIFICATION</scope>
</reference>
<sequence length="143" mass="16065">MPQLNDSKYIAMAIYNVAVPSIIVAPLVTFITSDMPGTSYILTASCIIFGTTVTNCLIFIPKIIALWQERHGEVLQDQCLFTTNNQIAPQRAFTANRSVNISSLTVLREKDKEIQKLKNQLTQKELKVEGLLELISKMRPKPE</sequence>
<name>A0A914AQN8_PATMI</name>
<dbReference type="GO" id="GO:0004965">
    <property type="term" value="F:G protein-coupled GABA receptor activity"/>
    <property type="evidence" value="ECO:0007669"/>
    <property type="project" value="InterPro"/>
</dbReference>
<keyword evidence="4" id="KW-0297">G-protein coupled receptor</keyword>
<evidence type="ECO:0000256" key="3">
    <source>
        <dbReference type="ARBA" id="ARBA00022989"/>
    </source>
</evidence>
<keyword evidence="3 10" id="KW-1133">Transmembrane helix</keyword>
<evidence type="ECO:0000256" key="4">
    <source>
        <dbReference type="ARBA" id="ARBA00023040"/>
    </source>
</evidence>
<dbReference type="AlphaFoldDB" id="A0A914AQN8"/>
<evidence type="ECO:0000256" key="1">
    <source>
        <dbReference type="ARBA" id="ARBA00004141"/>
    </source>
</evidence>
<keyword evidence="8" id="KW-0807">Transducer</keyword>
<dbReference type="OrthoDB" id="2150267at2759"/>
<keyword evidence="9" id="KW-0175">Coiled coil</keyword>
<dbReference type="PRINTS" id="PR01176">
    <property type="entry name" value="GABABRECEPTR"/>
</dbReference>
<dbReference type="GO" id="GO:0038039">
    <property type="term" value="C:G protein-coupled receptor heterodimeric complex"/>
    <property type="evidence" value="ECO:0007669"/>
    <property type="project" value="TreeGrafter"/>
</dbReference>
<feature type="transmembrane region" description="Helical" evidence="10">
    <location>
        <begin position="12"/>
        <end position="33"/>
    </location>
</feature>